<dbReference type="PROSITE" id="PS51462">
    <property type="entry name" value="NUDIX"/>
    <property type="match status" value="1"/>
</dbReference>
<dbReference type="AlphaFoldDB" id="A0A9D1IU49"/>
<dbReference type="EMBL" id="DVMR01000028">
    <property type="protein sequence ID" value="HIU43155.1"/>
    <property type="molecule type" value="Genomic_DNA"/>
</dbReference>
<evidence type="ECO:0000256" key="2">
    <source>
        <dbReference type="ARBA" id="ARBA00022801"/>
    </source>
</evidence>
<dbReference type="Proteomes" id="UP000824073">
    <property type="component" value="Unassembled WGS sequence"/>
</dbReference>
<dbReference type="PANTHER" id="PTHR11839:SF18">
    <property type="entry name" value="NUDIX HYDROLASE DOMAIN-CONTAINING PROTEIN"/>
    <property type="match status" value="1"/>
</dbReference>
<evidence type="ECO:0000313" key="4">
    <source>
        <dbReference type="EMBL" id="HIU43155.1"/>
    </source>
</evidence>
<organism evidence="4 5">
    <name type="scientific">Candidatus Ventrousia excrementavium</name>
    <dbReference type="NCBI Taxonomy" id="2840961"/>
    <lineage>
        <taxon>Bacteria</taxon>
        <taxon>Bacillati</taxon>
        <taxon>Bacillota</taxon>
        <taxon>Clostridia</taxon>
        <taxon>Eubacteriales</taxon>
        <taxon>Clostridiaceae</taxon>
        <taxon>Clostridiaceae incertae sedis</taxon>
        <taxon>Candidatus Ventrousia</taxon>
    </lineage>
</organism>
<name>A0A9D1IU49_9CLOT</name>
<evidence type="ECO:0000256" key="1">
    <source>
        <dbReference type="ARBA" id="ARBA00001946"/>
    </source>
</evidence>
<comment type="caution">
    <text evidence="4">The sequence shown here is derived from an EMBL/GenBank/DDBJ whole genome shotgun (WGS) entry which is preliminary data.</text>
</comment>
<accession>A0A9D1IU49</accession>
<keyword evidence="2 4" id="KW-0378">Hydrolase</keyword>
<reference evidence="4" key="2">
    <citation type="journal article" date="2021" name="PeerJ">
        <title>Extensive microbial diversity within the chicken gut microbiome revealed by metagenomics and culture.</title>
        <authorList>
            <person name="Gilroy R."/>
            <person name="Ravi A."/>
            <person name="Getino M."/>
            <person name="Pursley I."/>
            <person name="Horton D.L."/>
            <person name="Alikhan N.F."/>
            <person name="Baker D."/>
            <person name="Gharbi K."/>
            <person name="Hall N."/>
            <person name="Watson M."/>
            <person name="Adriaenssens E.M."/>
            <person name="Foster-Nyarko E."/>
            <person name="Jarju S."/>
            <person name="Secka A."/>
            <person name="Antonio M."/>
            <person name="Oren A."/>
            <person name="Chaudhuri R.R."/>
            <person name="La Ragione R."/>
            <person name="Hildebrand F."/>
            <person name="Pallen M.J."/>
        </authorList>
    </citation>
    <scope>NUCLEOTIDE SEQUENCE</scope>
    <source>
        <strain evidence="4">CHK191-8634</strain>
    </source>
</reference>
<dbReference type="GO" id="GO:0006753">
    <property type="term" value="P:nucleoside phosphate metabolic process"/>
    <property type="evidence" value="ECO:0007669"/>
    <property type="project" value="TreeGrafter"/>
</dbReference>
<dbReference type="GO" id="GO:0019693">
    <property type="term" value="P:ribose phosphate metabolic process"/>
    <property type="evidence" value="ECO:0007669"/>
    <property type="project" value="TreeGrafter"/>
</dbReference>
<dbReference type="InterPro" id="IPR015797">
    <property type="entry name" value="NUDIX_hydrolase-like_dom_sf"/>
</dbReference>
<comment type="cofactor">
    <cofactor evidence="1">
        <name>Mg(2+)</name>
        <dbReference type="ChEBI" id="CHEBI:18420"/>
    </cofactor>
</comment>
<dbReference type="Gene3D" id="3.90.79.10">
    <property type="entry name" value="Nucleoside Triphosphate Pyrophosphohydrolase"/>
    <property type="match status" value="1"/>
</dbReference>
<dbReference type="FunFam" id="3.90.79.10:FF:000024">
    <property type="entry name" value="ADP-ribose pyrophosphatase"/>
    <property type="match status" value="1"/>
</dbReference>
<dbReference type="SUPFAM" id="SSF55811">
    <property type="entry name" value="Nudix"/>
    <property type="match status" value="1"/>
</dbReference>
<dbReference type="GO" id="GO:0005829">
    <property type="term" value="C:cytosol"/>
    <property type="evidence" value="ECO:0007669"/>
    <property type="project" value="TreeGrafter"/>
</dbReference>
<gene>
    <name evidence="4" type="ORF">IAB67_02530</name>
</gene>
<evidence type="ECO:0000259" key="3">
    <source>
        <dbReference type="PROSITE" id="PS51462"/>
    </source>
</evidence>
<sequence>MFLEKQLSREKVYEGKIVDVYRDQVVLPDGREAVREVCQHPGAVAVLAVDKGDMLFVRQYRYPVGAELVEIPAGKLEKDENAEAAARRELREETGFQCAELVHLGVICPSPGILSEVIHLYFARSLTFVGEQFDEDEFMSTVRIPRDAYLEMLLHGEIVDAKTICAVNIARARGLL</sequence>
<dbReference type="Pfam" id="PF00293">
    <property type="entry name" value="NUDIX"/>
    <property type="match status" value="1"/>
</dbReference>
<protein>
    <submittedName>
        <fullName evidence="4">NUDIX hydrolase</fullName>
    </submittedName>
</protein>
<dbReference type="PANTHER" id="PTHR11839">
    <property type="entry name" value="UDP/ADP-SUGAR PYROPHOSPHATASE"/>
    <property type="match status" value="1"/>
</dbReference>
<reference evidence="4" key="1">
    <citation type="submission" date="2020-10" db="EMBL/GenBank/DDBJ databases">
        <authorList>
            <person name="Gilroy R."/>
        </authorList>
    </citation>
    <scope>NUCLEOTIDE SEQUENCE</scope>
    <source>
        <strain evidence="4">CHK191-8634</strain>
    </source>
</reference>
<dbReference type="InterPro" id="IPR020084">
    <property type="entry name" value="NUDIX_hydrolase_CS"/>
</dbReference>
<dbReference type="InterPro" id="IPR000086">
    <property type="entry name" value="NUDIX_hydrolase_dom"/>
</dbReference>
<dbReference type="GO" id="GO:0016787">
    <property type="term" value="F:hydrolase activity"/>
    <property type="evidence" value="ECO:0007669"/>
    <property type="project" value="UniProtKB-KW"/>
</dbReference>
<evidence type="ECO:0000313" key="5">
    <source>
        <dbReference type="Proteomes" id="UP000824073"/>
    </source>
</evidence>
<dbReference type="PROSITE" id="PS00893">
    <property type="entry name" value="NUDIX_BOX"/>
    <property type="match status" value="1"/>
</dbReference>
<feature type="domain" description="Nudix hydrolase" evidence="3">
    <location>
        <begin position="38"/>
        <end position="166"/>
    </location>
</feature>
<proteinExistence type="predicted"/>